<dbReference type="Proteomes" id="UP000006867">
    <property type="component" value="Chromosome"/>
</dbReference>
<evidence type="ECO:0000313" key="2">
    <source>
        <dbReference type="EMBL" id="ADP35069.1"/>
    </source>
</evidence>
<name>A0ABN3ZIE5_BACA1</name>
<protein>
    <submittedName>
        <fullName evidence="2">Lysophospholipase</fullName>
    </submittedName>
</protein>
<feature type="domain" description="SGNH hydrolase-type esterase" evidence="1">
    <location>
        <begin position="7"/>
        <end position="197"/>
    </location>
</feature>
<dbReference type="PANTHER" id="PTHR30383">
    <property type="entry name" value="THIOESTERASE 1/PROTEASE 1/LYSOPHOSPHOLIPASE L1"/>
    <property type="match status" value="1"/>
</dbReference>
<keyword evidence="3" id="KW-1185">Reference proteome</keyword>
<dbReference type="InterPro" id="IPR013830">
    <property type="entry name" value="SGNH_hydro"/>
</dbReference>
<sequence>MRIEYTALGDSLTVGRGSGLFSSGFVQRFRHIMQADLEAEVSVSVFAKSGLETEEILHLLSLPHVQKRIQTADMITITGCGNDLFESVRAFQENPDETIFRRASEHCHENFEKMITQIARIKWKNAPPYAIRVFNLYNPFPDIPIADKWITSYNSHLSQLASAPHVKIADVYSAFKGKEKEYLSFDGVHPNSQGYQVMADTLQKIGYGEIAH</sequence>
<accession>A0ABN3ZIE5</accession>
<dbReference type="Gene3D" id="3.40.50.1110">
    <property type="entry name" value="SGNH hydrolase"/>
    <property type="match status" value="1"/>
</dbReference>
<dbReference type="PANTHER" id="PTHR30383:SF27">
    <property type="entry name" value="SPORE GERMINATION LIPASE LIPC"/>
    <property type="match status" value="1"/>
</dbReference>
<dbReference type="Pfam" id="PF13472">
    <property type="entry name" value="Lipase_GDSL_2"/>
    <property type="match status" value="1"/>
</dbReference>
<reference evidence="2 3" key="1">
    <citation type="journal article" date="2011" name="Front. Microbiol.">
        <title>Genomic signatures of strain selection and enhancement in Bacillus atrophaeus var. globigii, a historical biowarfare simulant.</title>
        <authorList>
            <person name="Gibbons H.S."/>
            <person name="Broomall S.M."/>
            <person name="McNew L.A."/>
            <person name="Daligault H."/>
            <person name="Chapman C."/>
            <person name="Bruce D."/>
            <person name="Karavis M."/>
            <person name="Krepps M."/>
            <person name="McGregor P.A."/>
            <person name="Hong C."/>
            <person name="Park K.H."/>
            <person name="Akmal A."/>
            <person name="Feldman A."/>
            <person name="Lin J.S."/>
            <person name="Chang W.E."/>
            <person name="Higgs B.W."/>
            <person name="Demirev P."/>
            <person name="Lindquist J."/>
            <person name="Liem A."/>
            <person name="Fochler E."/>
            <person name="Read T.D."/>
            <person name="Tapia R."/>
            <person name="Johnson S."/>
            <person name="Bishop-Lilly K.A."/>
            <person name="Detter C."/>
            <person name="Han C."/>
            <person name="Sozhamannan S."/>
            <person name="Rosenzweig C.N."/>
            <person name="Skowronski E.W."/>
        </authorList>
    </citation>
    <scope>NUCLEOTIDE SEQUENCE [LARGE SCALE GENOMIC DNA]</scope>
    <source>
        <strain evidence="2 3">1942</strain>
    </source>
</reference>
<proteinExistence type="predicted"/>
<evidence type="ECO:0000313" key="3">
    <source>
        <dbReference type="Proteomes" id="UP000006867"/>
    </source>
</evidence>
<dbReference type="InterPro" id="IPR036514">
    <property type="entry name" value="SGNH_hydro_sf"/>
</dbReference>
<dbReference type="SUPFAM" id="SSF52266">
    <property type="entry name" value="SGNH hydrolase"/>
    <property type="match status" value="1"/>
</dbReference>
<dbReference type="EMBL" id="CP002207">
    <property type="protein sequence ID" value="ADP35069.1"/>
    <property type="molecule type" value="Genomic_DNA"/>
</dbReference>
<dbReference type="RefSeq" id="WP_004430358.1">
    <property type="nucleotide sequence ID" value="NC_014639.1"/>
</dbReference>
<organism evidence="2 3">
    <name type="scientific">Bacillus atrophaeus (strain 1942)</name>
    <dbReference type="NCBI Taxonomy" id="720555"/>
    <lineage>
        <taxon>Bacteria</taxon>
        <taxon>Bacillati</taxon>
        <taxon>Bacillota</taxon>
        <taxon>Bacilli</taxon>
        <taxon>Bacillales</taxon>
        <taxon>Bacillaceae</taxon>
        <taxon>Bacillus</taxon>
    </lineage>
</organism>
<dbReference type="InterPro" id="IPR051532">
    <property type="entry name" value="Ester_Hydrolysis_Enzymes"/>
</dbReference>
<evidence type="ECO:0000259" key="1">
    <source>
        <dbReference type="Pfam" id="PF13472"/>
    </source>
</evidence>
<gene>
    <name evidence="2" type="ordered locus">BATR1942_20770</name>
</gene>